<dbReference type="RefSeq" id="WP_273438939.1">
    <property type="nucleotide sequence ID" value="NZ_PKUN01000010.1"/>
</dbReference>
<dbReference type="InterPro" id="IPR029069">
    <property type="entry name" value="HotDog_dom_sf"/>
</dbReference>
<proteinExistence type="predicted"/>
<dbReference type="InterPro" id="IPR051490">
    <property type="entry name" value="THEM6_lcsJ_thioesterase"/>
</dbReference>
<comment type="caution">
    <text evidence="1">The sequence shown here is derived from an EMBL/GenBank/DDBJ whole genome shotgun (WGS) entry which is preliminary data.</text>
</comment>
<accession>A0A2N6CWJ1</accession>
<evidence type="ECO:0000313" key="1">
    <source>
        <dbReference type="EMBL" id="PLX61655.1"/>
    </source>
</evidence>
<reference evidence="1 2" key="1">
    <citation type="submission" date="2017-11" db="EMBL/GenBank/DDBJ databases">
        <title>Genome-resolved metagenomics identifies genetic mobility, metabolic interactions, and unexpected diversity in perchlorate-reducing communities.</title>
        <authorList>
            <person name="Barnum T.P."/>
            <person name="Figueroa I.A."/>
            <person name="Carlstrom C.I."/>
            <person name="Lucas L.N."/>
            <person name="Engelbrektson A.L."/>
            <person name="Coates J.D."/>
        </authorList>
    </citation>
    <scope>NUCLEOTIDE SEQUENCE [LARGE SCALE GENOMIC DNA]</scope>
    <source>
        <strain evidence="1">BM301</strain>
    </source>
</reference>
<dbReference type="EMBL" id="PKUN01000010">
    <property type="protein sequence ID" value="PLX61655.1"/>
    <property type="molecule type" value="Genomic_DNA"/>
</dbReference>
<dbReference type="CDD" id="cd00586">
    <property type="entry name" value="4HBT"/>
    <property type="match status" value="1"/>
</dbReference>
<dbReference type="STRING" id="1111735.GCA_000428045_03879"/>
<evidence type="ECO:0000313" key="2">
    <source>
        <dbReference type="Proteomes" id="UP000235015"/>
    </source>
</evidence>
<dbReference type="Proteomes" id="UP000235015">
    <property type="component" value="Unassembled WGS sequence"/>
</dbReference>
<dbReference type="AlphaFoldDB" id="A0A2N6CWJ1"/>
<dbReference type="Pfam" id="PF13279">
    <property type="entry name" value="4HBT_2"/>
    <property type="match status" value="1"/>
</dbReference>
<dbReference type="PANTHER" id="PTHR12475:SF4">
    <property type="entry name" value="PROTEIN THEM6"/>
    <property type="match status" value="1"/>
</dbReference>
<name>A0A2N6CWJ1_9GAMM</name>
<gene>
    <name evidence="1" type="ORF">C0630_08900</name>
</gene>
<protein>
    <submittedName>
        <fullName evidence="1">Thioesterase</fullName>
    </submittedName>
</protein>
<dbReference type="Gene3D" id="3.10.129.10">
    <property type="entry name" value="Hotdog Thioesterase"/>
    <property type="match status" value="1"/>
</dbReference>
<sequence length="176" mass="20572">MNLIFRLILQLITSCLRPHQSLMESATLRMRVWPADLDINLHLTNSRYLALMDLGRIELMLRTGMMLKVMKRRWLPVVSIASIRFRSEISPFERFTLHTRILGWDEKWFYMEQRFETTRGVAAIGIVKGLFRGPNGNVPSRALIDLVEYEDVAEKSEFLKTLDAFEQQLKVTDPTE</sequence>
<dbReference type="PANTHER" id="PTHR12475">
    <property type="match status" value="1"/>
</dbReference>
<organism evidence="1 2">
    <name type="scientific">Sedimenticola selenatireducens</name>
    <dbReference type="NCBI Taxonomy" id="191960"/>
    <lineage>
        <taxon>Bacteria</taxon>
        <taxon>Pseudomonadati</taxon>
        <taxon>Pseudomonadota</taxon>
        <taxon>Gammaproteobacteria</taxon>
        <taxon>Chromatiales</taxon>
        <taxon>Sedimenticolaceae</taxon>
        <taxon>Sedimenticola</taxon>
    </lineage>
</organism>
<dbReference type="SUPFAM" id="SSF54637">
    <property type="entry name" value="Thioesterase/thiol ester dehydrase-isomerase"/>
    <property type="match status" value="1"/>
</dbReference>